<feature type="domain" description="Glycerol-3-phosphate acyltransferase RAM2/GPAT1-8 HAD-like" evidence="1">
    <location>
        <begin position="64"/>
        <end position="103"/>
    </location>
</feature>
<evidence type="ECO:0000259" key="1">
    <source>
        <dbReference type="Pfam" id="PF23270"/>
    </source>
</evidence>
<evidence type="ECO:0000313" key="2">
    <source>
        <dbReference type="EMBL" id="KAK9080259.1"/>
    </source>
</evidence>
<dbReference type="Proteomes" id="UP001408789">
    <property type="component" value="Unassembled WGS sequence"/>
</dbReference>
<gene>
    <name evidence="2" type="ORF">SSX86_001935</name>
</gene>
<dbReference type="EMBL" id="JBCNJP010000003">
    <property type="protein sequence ID" value="KAK9080259.1"/>
    <property type="molecule type" value="Genomic_DNA"/>
</dbReference>
<dbReference type="Pfam" id="PF23270">
    <property type="entry name" value="HAD_RAM2_N"/>
    <property type="match status" value="1"/>
</dbReference>
<proteinExistence type="predicted"/>
<reference evidence="2 3" key="1">
    <citation type="submission" date="2024-04" db="EMBL/GenBank/DDBJ databases">
        <title>The reference genome of an endangered Asteraceae, Deinandra increscens subsp. villosa, native to the Central Coast of California.</title>
        <authorList>
            <person name="Guilliams M."/>
            <person name="Hasenstab-Lehman K."/>
            <person name="Meyer R."/>
            <person name="Mcevoy S."/>
        </authorList>
    </citation>
    <scope>NUCLEOTIDE SEQUENCE [LARGE SCALE GENOMIC DNA]</scope>
    <source>
        <tissue evidence="2">Leaf</tissue>
    </source>
</reference>
<sequence length="105" mass="12070">MQFISLFCPCSIRRLWSFKTPFLTSSFPTRHIALLFHLEIRRHPCANLRYHGANEGFRHRISGAWRVFSLCGKRCVLTANLTVIVEPFLKEFLGADMVLGMEIGS</sequence>
<comment type="caution">
    <text evidence="2">The sequence shown here is derived from an EMBL/GenBank/DDBJ whole genome shotgun (WGS) entry which is preliminary data.</text>
</comment>
<name>A0AAP0DZZ7_9ASTR</name>
<keyword evidence="3" id="KW-1185">Reference proteome</keyword>
<dbReference type="InterPro" id="IPR056462">
    <property type="entry name" value="HAD_RAM2/GPAT1-8"/>
</dbReference>
<accession>A0AAP0DZZ7</accession>
<dbReference type="AlphaFoldDB" id="A0AAP0DZZ7"/>
<organism evidence="2 3">
    <name type="scientific">Deinandra increscens subsp. villosa</name>
    <dbReference type="NCBI Taxonomy" id="3103831"/>
    <lineage>
        <taxon>Eukaryota</taxon>
        <taxon>Viridiplantae</taxon>
        <taxon>Streptophyta</taxon>
        <taxon>Embryophyta</taxon>
        <taxon>Tracheophyta</taxon>
        <taxon>Spermatophyta</taxon>
        <taxon>Magnoliopsida</taxon>
        <taxon>eudicotyledons</taxon>
        <taxon>Gunneridae</taxon>
        <taxon>Pentapetalae</taxon>
        <taxon>asterids</taxon>
        <taxon>campanulids</taxon>
        <taxon>Asterales</taxon>
        <taxon>Asteraceae</taxon>
        <taxon>Asteroideae</taxon>
        <taxon>Heliantheae alliance</taxon>
        <taxon>Madieae</taxon>
        <taxon>Madiinae</taxon>
        <taxon>Deinandra</taxon>
    </lineage>
</organism>
<evidence type="ECO:0000313" key="3">
    <source>
        <dbReference type="Proteomes" id="UP001408789"/>
    </source>
</evidence>
<protein>
    <recommendedName>
        <fullName evidence="1">Glycerol-3-phosphate acyltransferase RAM2/GPAT1-8 HAD-like domain-containing protein</fullName>
    </recommendedName>
</protein>